<organism evidence="7 8">
    <name type="scientific">Streptomyces flavalbus</name>
    <dbReference type="NCBI Taxonomy" id="2665155"/>
    <lineage>
        <taxon>Bacteria</taxon>
        <taxon>Bacillati</taxon>
        <taxon>Actinomycetota</taxon>
        <taxon>Actinomycetes</taxon>
        <taxon>Kitasatosporales</taxon>
        <taxon>Streptomycetaceae</taxon>
        <taxon>Streptomyces</taxon>
    </lineage>
</organism>
<dbReference type="PROSITE" id="PS51820">
    <property type="entry name" value="PA14"/>
    <property type="match status" value="1"/>
</dbReference>
<dbReference type="InterPro" id="IPR013783">
    <property type="entry name" value="Ig-like_fold"/>
</dbReference>
<feature type="chain" id="PRO_5047343927" evidence="4">
    <location>
        <begin position="35"/>
        <end position="571"/>
    </location>
</feature>
<dbReference type="SUPFAM" id="SSF56988">
    <property type="entry name" value="Anthrax protective antigen"/>
    <property type="match status" value="1"/>
</dbReference>
<dbReference type="SUPFAM" id="SSF49265">
    <property type="entry name" value="Fibronectin type III"/>
    <property type="match status" value="1"/>
</dbReference>
<dbReference type="SMART" id="SM00060">
    <property type="entry name" value="FN3"/>
    <property type="match status" value="3"/>
</dbReference>
<proteinExistence type="predicted"/>
<keyword evidence="2" id="KW-0624">Polysaccharide degradation</keyword>
<evidence type="ECO:0000259" key="6">
    <source>
        <dbReference type="PROSITE" id="PS51820"/>
    </source>
</evidence>
<evidence type="ECO:0000256" key="4">
    <source>
        <dbReference type="SAM" id="SignalP"/>
    </source>
</evidence>
<keyword evidence="2" id="KW-0119">Carbohydrate metabolism</keyword>
<reference evidence="8" key="1">
    <citation type="journal article" date="2019" name="Int. J. Syst. Evol. Microbiol.">
        <title>The Global Catalogue of Microorganisms (GCM) 10K type strain sequencing project: providing services to taxonomists for standard genome sequencing and annotation.</title>
        <authorList>
            <consortium name="The Broad Institute Genomics Platform"/>
            <consortium name="The Broad Institute Genome Sequencing Center for Infectious Disease"/>
            <person name="Wu L."/>
            <person name="Ma J."/>
        </authorList>
    </citation>
    <scope>NUCLEOTIDE SEQUENCE [LARGE SCALE GENOMIC DNA]</scope>
    <source>
        <strain evidence="8">CGMCC 4.7400</strain>
    </source>
</reference>
<dbReference type="PROSITE" id="PS50853">
    <property type="entry name" value="FN3"/>
    <property type="match status" value="1"/>
</dbReference>
<accession>A0ABW2WB20</accession>
<comment type="caution">
    <text evidence="7">The sequence shown here is derived from an EMBL/GenBank/DDBJ whole genome shotgun (WGS) entry which is preliminary data.</text>
</comment>
<gene>
    <name evidence="7" type="ORF">ACFQZ6_19385</name>
</gene>
<sequence>MIPARRSTTAGLSTAVVLATAGGLLTAVTAPASAATSCASPVFKRQFYANTSFSGTPKKTDCDGTIDQNWGTGAPATGLPRNDFGVRWTVTRDFGSGGPFAFGAAAQDGVRVYLDGVRKVNLWKNVSTTARTQVNLTIPPGKHTLRVDFVNWTGTANVRFSYAPRTSASVDTVRPLAPTGTAATYDPATGKARLTWAKNKEMDLAGYRVYRRVKGDDFAVPVATTTSTSYTDTGLPYSGEVFSYEVRAYDRAGNVSRGSADQDVTSVDRIPPDVPRPPEVTDATELGGLRLGWKQVDEAASYRVYRSSSKDGTYTRIASTSLLSYRDTSAATETTYYYRLSAVDAAGNESDKSPWVIARRHNDSPPSAVTGLTVTPTGYGFELNWEANPTPDLHRYVVYGGEVVTIGGKRYCDAWELEWLSADTTSYAHVVSRPDGEERCFYVDAVDTSWNSSYDWTRSAQIVAATELDTVPKVGSPVTSPLSLIVWPAAGDEGNRLAWDGTEVDATGGYRLYRYDPATERYERIAEVGPGSYLYFDTGVPRGTTSYYWVTAVDADGNESAPAGDWAVTGP</sequence>
<evidence type="ECO:0000313" key="7">
    <source>
        <dbReference type="EMBL" id="MFD0316336.1"/>
    </source>
</evidence>
<evidence type="ECO:0000256" key="1">
    <source>
        <dbReference type="ARBA" id="ARBA00023295"/>
    </source>
</evidence>
<dbReference type="Pfam" id="PF07691">
    <property type="entry name" value="PA14"/>
    <property type="match status" value="1"/>
</dbReference>
<dbReference type="InterPro" id="IPR003961">
    <property type="entry name" value="FN3_dom"/>
</dbReference>
<dbReference type="EMBL" id="JBHTEB010000001">
    <property type="protein sequence ID" value="MFD0316336.1"/>
    <property type="molecule type" value="Genomic_DNA"/>
</dbReference>
<feature type="compositionally biased region" description="Polar residues" evidence="3">
    <location>
        <begin position="256"/>
        <end position="265"/>
    </location>
</feature>
<feature type="region of interest" description="Disordered" evidence="3">
    <location>
        <begin position="255"/>
        <end position="280"/>
    </location>
</feature>
<feature type="domain" description="PA14" evidence="6">
    <location>
        <begin position="38"/>
        <end position="177"/>
    </location>
</feature>
<dbReference type="InterPro" id="IPR011658">
    <property type="entry name" value="PA14_dom"/>
</dbReference>
<name>A0ABW2WB20_9ACTN</name>
<dbReference type="Proteomes" id="UP001597023">
    <property type="component" value="Unassembled WGS sequence"/>
</dbReference>
<dbReference type="InterPro" id="IPR036116">
    <property type="entry name" value="FN3_sf"/>
</dbReference>
<keyword evidence="1" id="KW-0378">Hydrolase</keyword>
<dbReference type="RefSeq" id="WP_381610880.1">
    <property type="nucleotide sequence ID" value="NZ_JBHTEB010000001.1"/>
</dbReference>
<feature type="signal peptide" evidence="4">
    <location>
        <begin position="1"/>
        <end position="34"/>
    </location>
</feature>
<dbReference type="InterPro" id="IPR037524">
    <property type="entry name" value="PA14/GLEYA"/>
</dbReference>
<dbReference type="SMART" id="SM00758">
    <property type="entry name" value="PA14"/>
    <property type="match status" value="1"/>
</dbReference>
<evidence type="ECO:0000259" key="5">
    <source>
        <dbReference type="PROSITE" id="PS50853"/>
    </source>
</evidence>
<keyword evidence="1" id="KW-0326">Glycosidase</keyword>
<evidence type="ECO:0000256" key="2">
    <source>
        <dbReference type="ARBA" id="ARBA00023326"/>
    </source>
</evidence>
<protein>
    <submittedName>
        <fullName evidence="7">Fibronectin type III domain-containing protein</fullName>
    </submittedName>
</protein>
<dbReference type="Gene3D" id="2.60.40.10">
    <property type="entry name" value="Immunoglobulins"/>
    <property type="match status" value="4"/>
</dbReference>
<keyword evidence="4" id="KW-0732">Signal</keyword>
<keyword evidence="8" id="KW-1185">Reference proteome</keyword>
<feature type="domain" description="Fibronectin type-III" evidence="5">
    <location>
        <begin position="274"/>
        <end position="367"/>
    </location>
</feature>
<evidence type="ECO:0000313" key="8">
    <source>
        <dbReference type="Proteomes" id="UP001597023"/>
    </source>
</evidence>
<evidence type="ECO:0000256" key="3">
    <source>
        <dbReference type="SAM" id="MobiDB-lite"/>
    </source>
</evidence>